<gene>
    <name evidence="1" type="ORF">GALL_460210</name>
</gene>
<dbReference type="EMBL" id="MLJW01003306">
    <property type="protein sequence ID" value="OIQ72356.1"/>
    <property type="molecule type" value="Genomic_DNA"/>
</dbReference>
<evidence type="ECO:0000313" key="1">
    <source>
        <dbReference type="EMBL" id="OIQ72356.1"/>
    </source>
</evidence>
<organism evidence="1">
    <name type="scientific">mine drainage metagenome</name>
    <dbReference type="NCBI Taxonomy" id="410659"/>
    <lineage>
        <taxon>unclassified sequences</taxon>
        <taxon>metagenomes</taxon>
        <taxon>ecological metagenomes</taxon>
    </lineage>
</organism>
<reference evidence="1" key="1">
    <citation type="submission" date="2016-10" db="EMBL/GenBank/DDBJ databases">
        <title>Sequence of Gallionella enrichment culture.</title>
        <authorList>
            <person name="Poehlein A."/>
            <person name="Muehling M."/>
            <person name="Daniel R."/>
        </authorList>
    </citation>
    <scope>NUCLEOTIDE SEQUENCE</scope>
</reference>
<protein>
    <submittedName>
        <fullName evidence="1">Uncharacterized protein</fullName>
    </submittedName>
</protein>
<proteinExistence type="predicted"/>
<sequence length="107" mass="11498">MQPGIKSEAVAGGQMLAEPDLGRRIHQRFDAPGFGVDLLSGLQRIAAIDEYRGLPAQHDGEAGGAGKTGQPGQPLFRWRDIFVLLPIGARDHEPGQVPPRQFFAKSG</sequence>
<name>A0A1J5PXR0_9ZZZZ</name>
<accession>A0A1J5PXR0</accession>
<dbReference type="AlphaFoldDB" id="A0A1J5PXR0"/>
<comment type="caution">
    <text evidence="1">The sequence shown here is derived from an EMBL/GenBank/DDBJ whole genome shotgun (WGS) entry which is preliminary data.</text>
</comment>